<dbReference type="Gene3D" id="3.30.530.20">
    <property type="match status" value="1"/>
</dbReference>
<protein>
    <submittedName>
        <fullName evidence="2">Uncharacterized protein YndB with AHSA1/START domain</fullName>
    </submittedName>
</protein>
<dbReference type="AlphaFoldDB" id="A0A846MR76"/>
<name>A0A846MR76_9BACT</name>
<keyword evidence="3" id="KW-1185">Reference proteome</keyword>
<dbReference type="InterPro" id="IPR023393">
    <property type="entry name" value="START-like_dom_sf"/>
</dbReference>
<proteinExistence type="predicted"/>
<dbReference type="RefSeq" id="WP_166919039.1">
    <property type="nucleotide sequence ID" value="NZ_JAASRN010000002.1"/>
</dbReference>
<organism evidence="2 3">
    <name type="scientific">Thermonema lapsum</name>
    <dbReference type="NCBI Taxonomy" id="28195"/>
    <lineage>
        <taxon>Bacteria</taxon>
        <taxon>Pseudomonadati</taxon>
        <taxon>Bacteroidota</taxon>
        <taxon>Cytophagia</taxon>
        <taxon>Cytophagales</taxon>
        <taxon>Thermonemataceae</taxon>
        <taxon>Thermonema</taxon>
    </lineage>
</organism>
<dbReference type="InterPro" id="IPR045736">
    <property type="entry name" value="START_2"/>
</dbReference>
<dbReference type="SUPFAM" id="SSF55961">
    <property type="entry name" value="Bet v1-like"/>
    <property type="match status" value="1"/>
</dbReference>
<dbReference type="Proteomes" id="UP000537126">
    <property type="component" value="Unassembled WGS sequence"/>
</dbReference>
<dbReference type="Pfam" id="PF19569">
    <property type="entry name" value="START_2"/>
    <property type="match status" value="1"/>
</dbReference>
<gene>
    <name evidence="2" type="ORF">FHS56_001280</name>
</gene>
<accession>A0A846MR76</accession>
<sequence>MEKYRFEKEFEIKASPRMLYPYLLNPEGLSQWFADDVKVLPDGNYLFEWEGERHSARVVSRRLNKHVKFVFTDSGDDEIKANFVEFFLDYNDIIGSTFLKVVDFSEMDDEEELHKLWDGLVQSLKEIVGG</sequence>
<comment type="caution">
    <text evidence="2">The sequence shown here is derived from an EMBL/GenBank/DDBJ whole genome shotgun (WGS) entry which is preliminary data.</text>
</comment>
<reference evidence="2 3" key="1">
    <citation type="submission" date="2020-03" db="EMBL/GenBank/DDBJ databases">
        <title>Genomic Encyclopedia of Type Strains, Phase IV (KMG-IV): sequencing the most valuable type-strain genomes for metagenomic binning, comparative biology and taxonomic classification.</title>
        <authorList>
            <person name="Goeker M."/>
        </authorList>
    </citation>
    <scope>NUCLEOTIDE SEQUENCE [LARGE SCALE GENOMIC DNA]</scope>
    <source>
        <strain evidence="2 3">DSM 5718</strain>
    </source>
</reference>
<evidence type="ECO:0000313" key="2">
    <source>
        <dbReference type="EMBL" id="NIK73767.1"/>
    </source>
</evidence>
<dbReference type="EMBL" id="JAASRN010000002">
    <property type="protein sequence ID" value="NIK73767.1"/>
    <property type="molecule type" value="Genomic_DNA"/>
</dbReference>
<evidence type="ECO:0000313" key="3">
    <source>
        <dbReference type="Proteomes" id="UP000537126"/>
    </source>
</evidence>
<evidence type="ECO:0000259" key="1">
    <source>
        <dbReference type="Pfam" id="PF19569"/>
    </source>
</evidence>
<feature type="domain" description="START-like" evidence="1">
    <location>
        <begin position="2"/>
        <end position="129"/>
    </location>
</feature>